<keyword evidence="2" id="KW-1185">Reference proteome</keyword>
<name>A0ACC3C096_PYRYE</name>
<dbReference type="EMBL" id="CM020619">
    <property type="protein sequence ID" value="KAK1863181.1"/>
    <property type="molecule type" value="Genomic_DNA"/>
</dbReference>
<organism evidence="1 2">
    <name type="scientific">Pyropia yezoensis</name>
    <name type="common">Susabi-nori</name>
    <name type="synonym">Porphyra yezoensis</name>
    <dbReference type="NCBI Taxonomy" id="2788"/>
    <lineage>
        <taxon>Eukaryota</taxon>
        <taxon>Rhodophyta</taxon>
        <taxon>Bangiophyceae</taxon>
        <taxon>Bangiales</taxon>
        <taxon>Bangiaceae</taxon>
        <taxon>Pyropia</taxon>
    </lineage>
</organism>
<reference evidence="1" key="1">
    <citation type="submission" date="2019-11" db="EMBL/GenBank/DDBJ databases">
        <title>Nori genome reveals adaptations in red seaweeds to the harsh intertidal environment.</title>
        <authorList>
            <person name="Wang D."/>
            <person name="Mao Y."/>
        </authorList>
    </citation>
    <scope>NUCLEOTIDE SEQUENCE</scope>
    <source>
        <tissue evidence="1">Gametophyte</tissue>
    </source>
</reference>
<dbReference type="Proteomes" id="UP000798662">
    <property type="component" value="Chromosome 2"/>
</dbReference>
<gene>
    <name evidence="1" type="ORF">I4F81_005743</name>
</gene>
<evidence type="ECO:0000313" key="1">
    <source>
        <dbReference type="EMBL" id="KAK1863181.1"/>
    </source>
</evidence>
<sequence>MRRLRGRTVASSSSSSSGTAAAAATAGVAGPAAMAALVVMTALVVLLAAALAAPAAAQPRPGRPGTRPYLSRANPVAVPPSSAASPRIINGQPVSEADEAFGARFMVKLLLPRGAADFSYYCAGSLVSRNKVVTAAHCVSGFDTSNDIVRIGGLTLTDGFQRNIERTDIHPDFNFATFACDFAVITVANPPTDEEYERAGIVYARLNFNPAWPSLGKTVTLTGWGSVDGGSLVASPVLRVTSFRRDRFRTCANYLEDNNLPVVGLNVKTMICFSLADNTASCGGDSGAPVWRFFEKPGFRSYWRIYGVVSFGYQDPANATDVCPPGGPDYYARLSVAEAWFQTVL</sequence>
<accession>A0ACC3C096</accession>
<comment type="caution">
    <text evidence="1">The sequence shown here is derived from an EMBL/GenBank/DDBJ whole genome shotgun (WGS) entry which is preliminary data.</text>
</comment>
<proteinExistence type="predicted"/>
<protein>
    <submittedName>
        <fullName evidence="1">Uncharacterized protein</fullName>
    </submittedName>
</protein>
<evidence type="ECO:0000313" key="2">
    <source>
        <dbReference type="Proteomes" id="UP000798662"/>
    </source>
</evidence>